<organism evidence="2 3">
    <name type="scientific">Mangrovivirga cuniculi</name>
    <dbReference type="NCBI Taxonomy" id="2715131"/>
    <lineage>
        <taxon>Bacteria</taxon>
        <taxon>Pseudomonadati</taxon>
        <taxon>Bacteroidota</taxon>
        <taxon>Cytophagia</taxon>
        <taxon>Cytophagales</taxon>
        <taxon>Mangrovivirgaceae</taxon>
        <taxon>Mangrovivirga</taxon>
    </lineage>
</organism>
<feature type="domain" description="DUF4440" evidence="1">
    <location>
        <begin position="31"/>
        <end position="143"/>
    </location>
</feature>
<dbReference type="Gene3D" id="3.10.450.50">
    <property type="match status" value="1"/>
</dbReference>
<sequence length="171" mass="19971">MKNIFLIVFISSFITFCGISQESYHKQVNEEVWTKFYKAFEKLDAELMAEIHSEDLLRIPASSGRILGYDEYINNYRNNFKSRKEAGGKSQIELRFFERINNGKAASERGIYKLTVTNKSGETKSYYGQFHVILRNQNEEWKIIMDYDSNEGGTIDEKKFNNAKSIDDFNL</sequence>
<dbReference type="InterPro" id="IPR032710">
    <property type="entry name" value="NTF2-like_dom_sf"/>
</dbReference>
<dbReference type="EMBL" id="CP028923">
    <property type="protein sequence ID" value="QCK15661.1"/>
    <property type="molecule type" value="Genomic_DNA"/>
</dbReference>
<dbReference type="Proteomes" id="UP000298616">
    <property type="component" value="Chromosome"/>
</dbReference>
<protein>
    <recommendedName>
        <fullName evidence="1">DUF4440 domain-containing protein</fullName>
    </recommendedName>
</protein>
<keyword evidence="3" id="KW-1185">Reference proteome</keyword>
<dbReference type="InterPro" id="IPR027843">
    <property type="entry name" value="DUF4440"/>
</dbReference>
<gene>
    <name evidence="2" type="ORF">DCC35_13370</name>
</gene>
<dbReference type="RefSeq" id="WP_137091258.1">
    <property type="nucleotide sequence ID" value="NZ_CP028923.1"/>
</dbReference>
<dbReference type="Pfam" id="PF14534">
    <property type="entry name" value="DUF4440"/>
    <property type="match status" value="1"/>
</dbReference>
<name>A0A4D7JJ91_9BACT</name>
<reference evidence="2 3" key="1">
    <citation type="submission" date="2018-04" db="EMBL/GenBank/DDBJ databases">
        <title>Complete genome uncultured novel isolate.</title>
        <authorList>
            <person name="Merlino G."/>
        </authorList>
    </citation>
    <scope>NUCLEOTIDE SEQUENCE [LARGE SCALE GENOMIC DNA]</scope>
    <source>
        <strain evidence="3">R1DC9</strain>
    </source>
</reference>
<accession>A0A4D7JJ91</accession>
<evidence type="ECO:0000313" key="3">
    <source>
        <dbReference type="Proteomes" id="UP000298616"/>
    </source>
</evidence>
<proteinExistence type="predicted"/>
<dbReference type="KEGG" id="fpf:DCC35_13370"/>
<evidence type="ECO:0000259" key="1">
    <source>
        <dbReference type="Pfam" id="PF14534"/>
    </source>
</evidence>
<evidence type="ECO:0000313" key="2">
    <source>
        <dbReference type="EMBL" id="QCK15661.1"/>
    </source>
</evidence>
<dbReference type="SUPFAM" id="SSF54427">
    <property type="entry name" value="NTF2-like"/>
    <property type="match status" value="1"/>
</dbReference>
<dbReference type="AlphaFoldDB" id="A0A4D7JJ91"/>
<dbReference type="OrthoDB" id="951068at2"/>